<reference evidence="2" key="1">
    <citation type="submission" date="2022-07" db="EMBL/GenBank/DDBJ databases">
        <authorList>
            <person name="Macas J."/>
            <person name="Novak P."/>
            <person name="Neumann P."/>
        </authorList>
    </citation>
    <scope>NUCLEOTIDE SEQUENCE</scope>
</reference>
<evidence type="ECO:0000313" key="3">
    <source>
        <dbReference type="Proteomes" id="UP001152523"/>
    </source>
</evidence>
<name>A0AAV0D5D3_9ASTE</name>
<sequence>MLMTNIVKMGKLQNKAPHVPSSESSQPVSARHNFAPRPPSGAQHDDWPLIQQPSATEVKQQSQLDEVPEAVESGINGDSPVVPEFLHDRKLLEDTSGGADSDHGRYQHPLYHGVDESERRDTKSENKSMAFLFFIGIKNLNTRRTLVKKKVPKSKVN</sequence>
<dbReference type="AlphaFoldDB" id="A0AAV0D5D3"/>
<keyword evidence="3" id="KW-1185">Reference proteome</keyword>
<organism evidence="2 3">
    <name type="scientific">Cuscuta epithymum</name>
    <dbReference type="NCBI Taxonomy" id="186058"/>
    <lineage>
        <taxon>Eukaryota</taxon>
        <taxon>Viridiplantae</taxon>
        <taxon>Streptophyta</taxon>
        <taxon>Embryophyta</taxon>
        <taxon>Tracheophyta</taxon>
        <taxon>Spermatophyta</taxon>
        <taxon>Magnoliopsida</taxon>
        <taxon>eudicotyledons</taxon>
        <taxon>Gunneridae</taxon>
        <taxon>Pentapetalae</taxon>
        <taxon>asterids</taxon>
        <taxon>lamiids</taxon>
        <taxon>Solanales</taxon>
        <taxon>Convolvulaceae</taxon>
        <taxon>Cuscuteae</taxon>
        <taxon>Cuscuta</taxon>
        <taxon>Cuscuta subgen. Cuscuta</taxon>
    </lineage>
</organism>
<gene>
    <name evidence="2" type="ORF">CEPIT_LOCUS10762</name>
</gene>
<proteinExistence type="predicted"/>
<dbReference type="Proteomes" id="UP001152523">
    <property type="component" value="Unassembled WGS sequence"/>
</dbReference>
<dbReference type="EMBL" id="CAMAPF010000060">
    <property type="protein sequence ID" value="CAH9089083.1"/>
    <property type="molecule type" value="Genomic_DNA"/>
</dbReference>
<protein>
    <submittedName>
        <fullName evidence="2">Uncharacterized protein</fullName>
    </submittedName>
</protein>
<comment type="caution">
    <text evidence="2">The sequence shown here is derived from an EMBL/GenBank/DDBJ whole genome shotgun (WGS) entry which is preliminary data.</text>
</comment>
<accession>A0AAV0D5D3</accession>
<feature type="compositionally biased region" description="Basic and acidic residues" evidence="1">
    <location>
        <begin position="113"/>
        <end position="123"/>
    </location>
</feature>
<feature type="region of interest" description="Disordered" evidence="1">
    <location>
        <begin position="1"/>
        <end position="123"/>
    </location>
</feature>
<feature type="compositionally biased region" description="Polar residues" evidence="1">
    <location>
        <begin position="51"/>
        <end position="64"/>
    </location>
</feature>
<evidence type="ECO:0000313" key="2">
    <source>
        <dbReference type="EMBL" id="CAH9089083.1"/>
    </source>
</evidence>
<evidence type="ECO:0000256" key="1">
    <source>
        <dbReference type="SAM" id="MobiDB-lite"/>
    </source>
</evidence>